<dbReference type="AlphaFoldDB" id="A8NMW5"/>
<dbReference type="HOGENOM" id="CLU_2209882_0_0_1"/>
<dbReference type="KEGG" id="cci:CC1G_12527"/>
<dbReference type="InParanoid" id="A8NMW5"/>
<dbReference type="RefSeq" id="XP_001835002.2">
    <property type="nucleotide sequence ID" value="XM_001834950.2"/>
</dbReference>
<accession>A8NMW5</accession>
<dbReference type="GeneID" id="6011527"/>
<reference evidence="1 2" key="1">
    <citation type="journal article" date="2010" name="Proc. Natl. Acad. Sci. U.S.A.">
        <title>Insights into evolution of multicellular fungi from the assembled chromosomes of the mushroom Coprinopsis cinerea (Coprinus cinereus).</title>
        <authorList>
            <person name="Stajich J.E."/>
            <person name="Wilke S.K."/>
            <person name="Ahren D."/>
            <person name="Au C.H."/>
            <person name="Birren B.W."/>
            <person name="Borodovsky M."/>
            <person name="Burns C."/>
            <person name="Canback B."/>
            <person name="Casselton L.A."/>
            <person name="Cheng C.K."/>
            <person name="Deng J."/>
            <person name="Dietrich F.S."/>
            <person name="Fargo D.C."/>
            <person name="Farman M.L."/>
            <person name="Gathman A.C."/>
            <person name="Goldberg J."/>
            <person name="Guigo R."/>
            <person name="Hoegger P.J."/>
            <person name="Hooker J.B."/>
            <person name="Huggins A."/>
            <person name="James T.Y."/>
            <person name="Kamada T."/>
            <person name="Kilaru S."/>
            <person name="Kodira C."/>
            <person name="Kues U."/>
            <person name="Kupfer D."/>
            <person name="Kwan H.S."/>
            <person name="Lomsadze A."/>
            <person name="Li W."/>
            <person name="Lilly W.W."/>
            <person name="Ma L.J."/>
            <person name="Mackey A.J."/>
            <person name="Manning G."/>
            <person name="Martin F."/>
            <person name="Muraguchi H."/>
            <person name="Natvig D.O."/>
            <person name="Palmerini H."/>
            <person name="Ramesh M.A."/>
            <person name="Rehmeyer C.J."/>
            <person name="Roe B.A."/>
            <person name="Shenoy N."/>
            <person name="Stanke M."/>
            <person name="Ter-Hovhannisyan V."/>
            <person name="Tunlid A."/>
            <person name="Velagapudi R."/>
            <person name="Vision T.J."/>
            <person name="Zeng Q."/>
            <person name="Zolan M.E."/>
            <person name="Pukkila P.J."/>
        </authorList>
    </citation>
    <scope>NUCLEOTIDE SEQUENCE [LARGE SCALE GENOMIC DNA]</scope>
    <source>
        <strain evidence="2">Okayama-7 / 130 / ATCC MYA-4618 / FGSC 9003</strain>
    </source>
</reference>
<comment type="caution">
    <text evidence="1">The sequence shown here is derived from an EMBL/GenBank/DDBJ whole genome shotgun (WGS) entry which is preliminary data.</text>
</comment>
<dbReference type="EMBL" id="AACS02000012">
    <property type="protein sequence ID" value="EAU86822.2"/>
    <property type="molecule type" value="Genomic_DNA"/>
</dbReference>
<keyword evidence="2" id="KW-1185">Reference proteome</keyword>
<dbReference type="Proteomes" id="UP000001861">
    <property type="component" value="Unassembled WGS sequence"/>
</dbReference>
<dbReference type="VEuPathDB" id="FungiDB:CC1G_12527"/>
<organism evidence="1 2">
    <name type="scientific">Coprinopsis cinerea (strain Okayama-7 / 130 / ATCC MYA-4618 / FGSC 9003)</name>
    <name type="common">Inky cap fungus</name>
    <name type="synonym">Hormographiella aspergillata</name>
    <dbReference type="NCBI Taxonomy" id="240176"/>
    <lineage>
        <taxon>Eukaryota</taxon>
        <taxon>Fungi</taxon>
        <taxon>Dikarya</taxon>
        <taxon>Basidiomycota</taxon>
        <taxon>Agaricomycotina</taxon>
        <taxon>Agaricomycetes</taxon>
        <taxon>Agaricomycetidae</taxon>
        <taxon>Agaricales</taxon>
        <taxon>Agaricineae</taxon>
        <taxon>Psathyrellaceae</taxon>
        <taxon>Coprinopsis</taxon>
    </lineage>
</organism>
<evidence type="ECO:0000313" key="1">
    <source>
        <dbReference type="EMBL" id="EAU86822.2"/>
    </source>
</evidence>
<name>A8NMW5_COPC7</name>
<sequence>MQSSSDPGNTPLFTIDEQMDLAFDLFKALVAMQRYLEGARTMVERRRHALEENLAPNPRGWTKRHLQRAFEASVRIHNEAMESRKRIMESPIQLVYGPMHMHGGDSA</sequence>
<protein>
    <submittedName>
        <fullName evidence="1">Uncharacterized protein</fullName>
    </submittedName>
</protein>
<gene>
    <name evidence="1" type="ORF">CC1G_12527</name>
</gene>
<proteinExistence type="predicted"/>
<evidence type="ECO:0000313" key="2">
    <source>
        <dbReference type="Proteomes" id="UP000001861"/>
    </source>
</evidence>